<keyword evidence="2" id="KW-1185">Reference proteome</keyword>
<organism evidence="1 2">
    <name type="scientific">Oceanobacillus halophilus</name>
    <dbReference type="NCBI Taxonomy" id="930130"/>
    <lineage>
        <taxon>Bacteria</taxon>
        <taxon>Bacillati</taxon>
        <taxon>Bacillota</taxon>
        <taxon>Bacilli</taxon>
        <taxon>Bacillales</taxon>
        <taxon>Bacillaceae</taxon>
        <taxon>Oceanobacillus</taxon>
    </lineage>
</organism>
<accession>A0A494ZT46</accession>
<evidence type="ECO:0000313" key="2">
    <source>
        <dbReference type="Proteomes" id="UP000269301"/>
    </source>
</evidence>
<dbReference type="Proteomes" id="UP000269301">
    <property type="component" value="Unassembled WGS sequence"/>
</dbReference>
<gene>
    <name evidence="1" type="ORF">D8M06_18025</name>
</gene>
<sequence>MNIQRKADIINYLNYLKELGDKMDKVEKVKVFAELYELINYYYEYRDQPVKGDFDFFAELEKRCADLDLDYETVVKEFKFKKSL</sequence>
<evidence type="ECO:0000313" key="1">
    <source>
        <dbReference type="EMBL" id="RKQ29277.1"/>
    </source>
</evidence>
<proteinExistence type="predicted"/>
<dbReference type="EMBL" id="RBZP01000025">
    <property type="protein sequence ID" value="RKQ29277.1"/>
    <property type="molecule type" value="Genomic_DNA"/>
</dbReference>
<reference evidence="1 2" key="1">
    <citation type="journal article" date="2016" name="Int. J. Syst. Evol. Microbiol.">
        <title>Oceanobacillus halophilus sp. nov., a novel moderately halophilic bacterium from a hypersaline lake.</title>
        <authorList>
            <person name="Amoozegar M.A."/>
            <person name="Bagheri M."/>
            <person name="Makhdoumi A."/>
            <person name="Nikou M.M."/>
            <person name="Fazeli S.A.S."/>
            <person name="Schumann P."/>
            <person name="Sproer C."/>
            <person name="Sanchez-Porro C."/>
            <person name="Ventosa A."/>
        </authorList>
    </citation>
    <scope>NUCLEOTIDE SEQUENCE [LARGE SCALE GENOMIC DNA]</scope>
    <source>
        <strain evidence="1 2">DSM 23996</strain>
    </source>
</reference>
<comment type="caution">
    <text evidence="1">The sequence shown here is derived from an EMBL/GenBank/DDBJ whole genome shotgun (WGS) entry which is preliminary data.</text>
</comment>
<protein>
    <submittedName>
        <fullName evidence="1">Uncharacterized protein</fullName>
    </submittedName>
</protein>
<name>A0A494ZT46_9BACI</name>
<dbReference type="AlphaFoldDB" id="A0A494ZT46"/>